<gene>
    <name evidence="2" type="ORF">CO007_00190</name>
</gene>
<evidence type="ECO:0000313" key="3">
    <source>
        <dbReference type="Proteomes" id="UP000229370"/>
    </source>
</evidence>
<organism evidence="2 3">
    <name type="scientific">Candidatus Roizmanbacteria bacterium CG_4_8_14_3_um_filter_36_10</name>
    <dbReference type="NCBI Taxonomy" id="1974834"/>
    <lineage>
        <taxon>Bacteria</taxon>
        <taxon>Candidatus Roizmaniibacteriota</taxon>
    </lineage>
</organism>
<name>A0A2M8GP27_9BACT</name>
<comment type="caution">
    <text evidence="2">The sequence shown here is derived from an EMBL/GenBank/DDBJ whole genome shotgun (WGS) entry which is preliminary data.</text>
</comment>
<reference evidence="3" key="1">
    <citation type="submission" date="2017-09" db="EMBL/GenBank/DDBJ databases">
        <title>Depth-based differentiation of microbial function through sediment-hosted aquifers and enrichment of novel symbionts in the deep terrestrial subsurface.</title>
        <authorList>
            <person name="Probst A.J."/>
            <person name="Ladd B."/>
            <person name="Jarett J.K."/>
            <person name="Geller-Mcgrath D.E."/>
            <person name="Sieber C.M.K."/>
            <person name="Emerson J.B."/>
            <person name="Anantharaman K."/>
            <person name="Thomas B.C."/>
            <person name="Malmstrom R."/>
            <person name="Stieglmeier M."/>
            <person name="Klingl A."/>
            <person name="Woyke T."/>
            <person name="Ryan C.M."/>
            <person name="Banfield J.F."/>
        </authorList>
    </citation>
    <scope>NUCLEOTIDE SEQUENCE [LARGE SCALE GENOMIC DNA]</scope>
</reference>
<keyword evidence="1" id="KW-0812">Transmembrane</keyword>
<evidence type="ECO:0000313" key="2">
    <source>
        <dbReference type="EMBL" id="PJC82301.1"/>
    </source>
</evidence>
<accession>A0A2M8GP27</accession>
<dbReference type="Proteomes" id="UP000229370">
    <property type="component" value="Unassembled WGS sequence"/>
</dbReference>
<evidence type="ECO:0000256" key="1">
    <source>
        <dbReference type="SAM" id="Phobius"/>
    </source>
</evidence>
<feature type="transmembrane region" description="Helical" evidence="1">
    <location>
        <begin position="322"/>
        <end position="344"/>
    </location>
</feature>
<sequence>MKVQSSKFKVQSYSLKFKVFKLFFVLLIFNFSLLTFHLSEANAQQVSLAISPPLLELVIKPGKSVLIAYKLENRADPLIASAKVLPFRPQGNLGNIKIEKEFEGPIRFNLDNSEIKFEQPFFMKSGDVLQLLVRIRVPEGSPEGDYYYTLLTETQPPPSVAGSSAGRAKATIGSNILITVSDSGRIDVKGKIALFDVLAKLKLKILGRVFNFFESSDKIPVVLVVGNQGNNLIKPQGSINLRGNFGEQANYQIISQNILSNSERLTLATPSAELNCQDKKPSDYCKQPVSLLLSGFFIGHYTLSANVSFGQSTPNLYASTSFIALPLKLIFGIVIALFIGLLIVKKFTKTDED</sequence>
<proteinExistence type="predicted"/>
<dbReference type="EMBL" id="PFQK01000006">
    <property type="protein sequence ID" value="PJC82301.1"/>
    <property type="molecule type" value="Genomic_DNA"/>
</dbReference>
<protein>
    <submittedName>
        <fullName evidence="2">Uncharacterized protein</fullName>
    </submittedName>
</protein>
<keyword evidence="1" id="KW-1133">Transmembrane helix</keyword>
<dbReference type="AlphaFoldDB" id="A0A2M8GP27"/>
<keyword evidence="1" id="KW-0472">Membrane</keyword>